<organism evidence="1 2">
    <name type="scientific">Lecanosticta acicola</name>
    <dbReference type="NCBI Taxonomy" id="111012"/>
    <lineage>
        <taxon>Eukaryota</taxon>
        <taxon>Fungi</taxon>
        <taxon>Dikarya</taxon>
        <taxon>Ascomycota</taxon>
        <taxon>Pezizomycotina</taxon>
        <taxon>Dothideomycetes</taxon>
        <taxon>Dothideomycetidae</taxon>
        <taxon>Mycosphaerellales</taxon>
        <taxon>Mycosphaerellaceae</taxon>
        <taxon>Lecanosticta</taxon>
    </lineage>
</organism>
<evidence type="ECO:0000313" key="2">
    <source>
        <dbReference type="Proteomes" id="UP001296104"/>
    </source>
</evidence>
<gene>
    <name evidence="1" type="ORF">LECACI_7A003138</name>
</gene>
<keyword evidence="2" id="KW-1185">Reference proteome</keyword>
<reference evidence="1" key="1">
    <citation type="submission" date="2023-11" db="EMBL/GenBank/DDBJ databases">
        <authorList>
            <person name="Alioto T."/>
            <person name="Alioto T."/>
            <person name="Gomez Garrido J."/>
        </authorList>
    </citation>
    <scope>NUCLEOTIDE SEQUENCE</scope>
</reference>
<name>A0AAI8YW79_9PEZI</name>
<dbReference type="AlphaFoldDB" id="A0AAI8YW79"/>
<protein>
    <submittedName>
        <fullName evidence="1">Uncharacterized protein</fullName>
    </submittedName>
</protein>
<dbReference type="Proteomes" id="UP001296104">
    <property type="component" value="Unassembled WGS sequence"/>
</dbReference>
<evidence type="ECO:0000313" key="1">
    <source>
        <dbReference type="EMBL" id="CAK3943273.1"/>
    </source>
</evidence>
<comment type="caution">
    <text evidence="1">The sequence shown here is derived from an EMBL/GenBank/DDBJ whole genome shotgun (WGS) entry which is preliminary data.</text>
</comment>
<sequence>MQTQEMRRPLWVWNTYEIISSSTTTTQLLSAAVQASVTDFYLYLDASHYEKYHELITQFNAASSAANIRVWALEGGSVYFSDADGPSHFYRNIENLIRFNDQAPPDGKFFGFSADLEPYAKGEWTSFHNGIKGSDLDATPGTGVWKGSQAADRAALMQDWVDIHHTAKAMLSVAGWPFAAAFPHWKCNYFGEPLQVRWPDEKAPLRRVMELLMESVDDYVVMSYHTDPQNASRRVGDEVEYATALRRMGREHRPRVFAAVETIQGVGASVSYGDHALKRSRAAVLRDVEAITATLRRYDAFGGVAIHAWSGWKKLPE</sequence>
<accession>A0AAI8YW79</accession>
<dbReference type="EMBL" id="CAVMBE010000014">
    <property type="protein sequence ID" value="CAK3943273.1"/>
    <property type="molecule type" value="Genomic_DNA"/>
</dbReference>
<proteinExistence type="predicted"/>